<dbReference type="AlphaFoldDB" id="A0AAW2ZP42"/>
<dbReference type="Proteomes" id="UP001431209">
    <property type="component" value="Unassembled WGS sequence"/>
</dbReference>
<organism evidence="2 3">
    <name type="scientific">Acrasis kona</name>
    <dbReference type="NCBI Taxonomy" id="1008807"/>
    <lineage>
        <taxon>Eukaryota</taxon>
        <taxon>Discoba</taxon>
        <taxon>Heterolobosea</taxon>
        <taxon>Tetramitia</taxon>
        <taxon>Eutetramitia</taxon>
        <taxon>Acrasidae</taxon>
        <taxon>Acrasis</taxon>
    </lineage>
</organism>
<protein>
    <submittedName>
        <fullName evidence="2">Cpna</fullName>
    </submittedName>
</protein>
<feature type="signal peptide" evidence="1">
    <location>
        <begin position="1"/>
        <end position="24"/>
    </location>
</feature>
<keyword evidence="1" id="KW-0732">Signal</keyword>
<accession>A0AAW2ZP42</accession>
<keyword evidence="3" id="KW-1185">Reference proteome</keyword>
<name>A0AAW2ZP42_9EUKA</name>
<proteinExistence type="predicted"/>
<feature type="chain" id="PRO_5043856457" evidence="1">
    <location>
        <begin position="25"/>
        <end position="71"/>
    </location>
</feature>
<evidence type="ECO:0000313" key="3">
    <source>
        <dbReference type="Proteomes" id="UP001431209"/>
    </source>
</evidence>
<dbReference type="EMBL" id="JAOPGA020001696">
    <property type="protein sequence ID" value="KAL0490560.1"/>
    <property type="molecule type" value="Genomic_DNA"/>
</dbReference>
<evidence type="ECO:0000256" key="1">
    <source>
        <dbReference type="SAM" id="SignalP"/>
    </source>
</evidence>
<gene>
    <name evidence="2" type="ORF">AKO1_003042</name>
</gene>
<sequence length="71" mass="8197">MSQLFQRLWGFIAVLLKIITNTRSSKYLKNASLLDKGEDIGNIPTSFHALQYYYPTKNIATSYRETSRLLP</sequence>
<evidence type="ECO:0000313" key="2">
    <source>
        <dbReference type="EMBL" id="KAL0490560.1"/>
    </source>
</evidence>
<comment type="caution">
    <text evidence="2">The sequence shown here is derived from an EMBL/GenBank/DDBJ whole genome shotgun (WGS) entry which is preliminary data.</text>
</comment>
<reference evidence="2 3" key="1">
    <citation type="submission" date="2024-03" db="EMBL/GenBank/DDBJ databases">
        <title>The Acrasis kona genome and developmental transcriptomes reveal deep origins of eukaryotic multicellular pathways.</title>
        <authorList>
            <person name="Sheikh S."/>
            <person name="Fu C.-J."/>
            <person name="Brown M.W."/>
            <person name="Baldauf S.L."/>
        </authorList>
    </citation>
    <scope>NUCLEOTIDE SEQUENCE [LARGE SCALE GENOMIC DNA]</scope>
    <source>
        <strain evidence="2 3">ATCC MYA-3509</strain>
    </source>
</reference>